<organism evidence="5 10">
    <name type="scientific">Cafeteria roenbergensis</name>
    <name type="common">Marine flagellate</name>
    <dbReference type="NCBI Taxonomy" id="33653"/>
    <lineage>
        <taxon>Eukaryota</taxon>
        <taxon>Sar</taxon>
        <taxon>Stramenopiles</taxon>
        <taxon>Bigyra</taxon>
        <taxon>Opalozoa</taxon>
        <taxon>Bicosoecida</taxon>
        <taxon>Cafeteriaceae</taxon>
        <taxon>Cafeteria</taxon>
    </lineage>
</organism>
<dbReference type="PANTHER" id="PTHR45672">
    <property type="entry name" value="PROTEIN DISULFIDE-ISOMERASE C17H9.14C-RELATED"/>
    <property type="match status" value="1"/>
</dbReference>
<dbReference type="GO" id="GO:0006457">
    <property type="term" value="P:protein folding"/>
    <property type="evidence" value="ECO:0007669"/>
    <property type="project" value="TreeGrafter"/>
</dbReference>
<dbReference type="AlphaFoldDB" id="A0A5A8DLH9"/>
<dbReference type="InterPro" id="IPR036249">
    <property type="entry name" value="Thioredoxin-like_sf"/>
</dbReference>
<evidence type="ECO:0000313" key="9">
    <source>
        <dbReference type="Proteomes" id="UP000323011"/>
    </source>
</evidence>
<dbReference type="EMBL" id="VLTM01000006">
    <property type="protein sequence ID" value="KAA0167145.1"/>
    <property type="molecule type" value="Genomic_DNA"/>
</dbReference>
<gene>
    <name evidence="7" type="ORF">FNF27_05423</name>
    <name evidence="5" type="ORF">FNF28_03256</name>
    <name evidence="4" type="ORF">FNF29_05963</name>
    <name evidence="6" type="ORF">FNF31_01031</name>
</gene>
<dbReference type="Proteomes" id="UP000323011">
    <property type="component" value="Unassembled WGS sequence"/>
</dbReference>
<evidence type="ECO:0000313" key="8">
    <source>
        <dbReference type="Proteomes" id="UP000322899"/>
    </source>
</evidence>
<proteinExistence type="inferred from homology"/>
<dbReference type="InterPro" id="IPR051063">
    <property type="entry name" value="PDI"/>
</dbReference>
<dbReference type="Proteomes" id="UP000322899">
    <property type="component" value="Unassembled WGS sequence"/>
</dbReference>
<dbReference type="SUPFAM" id="SSF52833">
    <property type="entry name" value="Thioredoxin-like"/>
    <property type="match status" value="1"/>
</dbReference>
<comment type="caution">
    <text evidence="5">The sequence shown here is derived from an EMBL/GenBank/DDBJ whole genome shotgun (WGS) entry which is preliminary data.</text>
</comment>
<dbReference type="Proteomes" id="UP000325113">
    <property type="component" value="Unassembled WGS sequence"/>
</dbReference>
<dbReference type="Proteomes" id="UP000324907">
    <property type="component" value="Unassembled WGS sequence"/>
</dbReference>
<dbReference type="CDD" id="cd02961">
    <property type="entry name" value="PDI_a_family"/>
    <property type="match status" value="1"/>
</dbReference>
<sequence>MLPRLVALLVGAAVCFAGSASAVAVETVTAETLPKFLAAHKGQPVFLDLYAPWCGHCKRLAPEFERLPALASTVAFAKMDATVQANAAAADRLGKWSGYPTLWLLPSGQANGPIEYTGDYSTAESIAGWLSGGAARFREQASGKAVLRRPAQLQQCPRPL</sequence>
<dbReference type="EMBL" id="VLTL01000042">
    <property type="protein sequence ID" value="KAA0166088.1"/>
    <property type="molecule type" value="Genomic_DNA"/>
</dbReference>
<evidence type="ECO:0000313" key="4">
    <source>
        <dbReference type="EMBL" id="KAA0149410.1"/>
    </source>
</evidence>
<dbReference type="PROSITE" id="PS00194">
    <property type="entry name" value="THIOREDOXIN_1"/>
    <property type="match status" value="1"/>
</dbReference>
<feature type="chain" id="PRO_5033473068" description="Thioredoxin domain-containing protein" evidence="2">
    <location>
        <begin position="23"/>
        <end position="160"/>
    </location>
</feature>
<name>A0A5A8DLH9_CAFRO</name>
<dbReference type="EMBL" id="VLTN01000043">
    <property type="protein sequence ID" value="KAA0149410.1"/>
    <property type="molecule type" value="Genomic_DNA"/>
</dbReference>
<evidence type="ECO:0000259" key="3">
    <source>
        <dbReference type="PROSITE" id="PS51352"/>
    </source>
</evidence>
<dbReference type="Pfam" id="PF00085">
    <property type="entry name" value="Thioredoxin"/>
    <property type="match status" value="1"/>
</dbReference>
<dbReference type="OrthoDB" id="427280at2759"/>
<reference evidence="8 9" key="1">
    <citation type="submission" date="2019-07" db="EMBL/GenBank/DDBJ databases">
        <title>Genomes of Cafeteria roenbergensis.</title>
        <authorList>
            <person name="Fischer M.G."/>
            <person name="Hackl T."/>
            <person name="Roman M."/>
        </authorList>
    </citation>
    <scope>NUCLEOTIDE SEQUENCE [LARGE SCALE GENOMIC DNA]</scope>
    <source>
        <strain evidence="4 9">BVI</strain>
        <strain evidence="6 11">Cflag</strain>
        <strain evidence="7 8">E4-10P</strain>
        <strain evidence="5 10">RCC970-E3</strain>
    </source>
</reference>
<keyword evidence="2" id="KW-0732">Signal</keyword>
<evidence type="ECO:0000313" key="7">
    <source>
        <dbReference type="EMBL" id="KAA0173074.1"/>
    </source>
</evidence>
<feature type="domain" description="Thioredoxin" evidence="3">
    <location>
        <begin position="14"/>
        <end position="135"/>
    </location>
</feature>
<protein>
    <recommendedName>
        <fullName evidence="3">Thioredoxin domain-containing protein</fullName>
    </recommendedName>
</protein>
<evidence type="ECO:0000313" key="10">
    <source>
        <dbReference type="Proteomes" id="UP000324907"/>
    </source>
</evidence>
<dbReference type="GO" id="GO:0003756">
    <property type="term" value="F:protein disulfide isomerase activity"/>
    <property type="evidence" value="ECO:0007669"/>
    <property type="project" value="TreeGrafter"/>
</dbReference>
<dbReference type="PROSITE" id="PS51352">
    <property type="entry name" value="THIOREDOXIN_2"/>
    <property type="match status" value="1"/>
</dbReference>
<dbReference type="PANTHER" id="PTHR45672:SF11">
    <property type="entry name" value="PROTEIN DISULFIDE-ISOMERASE C17H9.14C"/>
    <property type="match status" value="1"/>
</dbReference>
<keyword evidence="9" id="KW-1185">Reference proteome</keyword>
<evidence type="ECO:0000313" key="11">
    <source>
        <dbReference type="Proteomes" id="UP000325113"/>
    </source>
</evidence>
<dbReference type="InterPro" id="IPR013766">
    <property type="entry name" value="Thioredoxin_domain"/>
</dbReference>
<evidence type="ECO:0000313" key="5">
    <source>
        <dbReference type="EMBL" id="KAA0166088.1"/>
    </source>
</evidence>
<dbReference type="GO" id="GO:0005783">
    <property type="term" value="C:endoplasmic reticulum"/>
    <property type="evidence" value="ECO:0007669"/>
    <property type="project" value="TreeGrafter"/>
</dbReference>
<dbReference type="EMBL" id="VLTO01000038">
    <property type="protein sequence ID" value="KAA0173074.1"/>
    <property type="molecule type" value="Genomic_DNA"/>
</dbReference>
<dbReference type="InterPro" id="IPR017937">
    <property type="entry name" value="Thioredoxin_CS"/>
</dbReference>
<evidence type="ECO:0000256" key="1">
    <source>
        <dbReference type="ARBA" id="ARBA00006347"/>
    </source>
</evidence>
<feature type="signal peptide" evidence="2">
    <location>
        <begin position="1"/>
        <end position="22"/>
    </location>
</feature>
<dbReference type="Gene3D" id="3.40.30.10">
    <property type="entry name" value="Glutaredoxin"/>
    <property type="match status" value="1"/>
</dbReference>
<evidence type="ECO:0000313" key="6">
    <source>
        <dbReference type="EMBL" id="KAA0167145.1"/>
    </source>
</evidence>
<evidence type="ECO:0000256" key="2">
    <source>
        <dbReference type="SAM" id="SignalP"/>
    </source>
</evidence>
<comment type="similarity">
    <text evidence="1">Belongs to the protein disulfide isomerase family.</text>
</comment>
<accession>A0A5A8DLH9</accession>